<comment type="caution">
    <text evidence="8">The sequence shown here is derived from an EMBL/GenBank/DDBJ whole genome shotgun (WGS) entry which is preliminary data.</text>
</comment>
<dbReference type="Pfam" id="PF00072">
    <property type="entry name" value="Response_reg"/>
    <property type="match status" value="1"/>
</dbReference>
<dbReference type="PRINTS" id="PR00038">
    <property type="entry name" value="HTHLUXR"/>
</dbReference>
<evidence type="ECO:0000313" key="9">
    <source>
        <dbReference type="Proteomes" id="UP001500909"/>
    </source>
</evidence>
<dbReference type="PANTHER" id="PTHR43214:SF24">
    <property type="entry name" value="TRANSCRIPTIONAL REGULATORY PROTEIN NARL-RELATED"/>
    <property type="match status" value="1"/>
</dbReference>
<name>A0ABN0ZKD7_9ACTN</name>
<dbReference type="SUPFAM" id="SSF46894">
    <property type="entry name" value="C-terminal effector domain of the bipartite response regulators"/>
    <property type="match status" value="1"/>
</dbReference>
<dbReference type="PROSITE" id="PS50043">
    <property type="entry name" value="HTH_LUXR_2"/>
    <property type="match status" value="1"/>
</dbReference>
<keyword evidence="1 5" id="KW-0597">Phosphoprotein</keyword>
<dbReference type="RefSeq" id="WP_346093794.1">
    <property type="nucleotide sequence ID" value="NZ_BAAABY010000009.1"/>
</dbReference>
<proteinExistence type="predicted"/>
<dbReference type="EMBL" id="BAAABY010000009">
    <property type="protein sequence ID" value="GAA0450936.1"/>
    <property type="molecule type" value="Genomic_DNA"/>
</dbReference>
<dbReference type="Pfam" id="PF00196">
    <property type="entry name" value="GerE"/>
    <property type="match status" value="1"/>
</dbReference>
<organism evidence="8 9">
    <name type="scientific">Streptomyces olivaceiscleroticus</name>
    <dbReference type="NCBI Taxonomy" id="68245"/>
    <lineage>
        <taxon>Bacteria</taxon>
        <taxon>Bacillati</taxon>
        <taxon>Actinomycetota</taxon>
        <taxon>Actinomycetes</taxon>
        <taxon>Kitasatosporales</taxon>
        <taxon>Streptomycetaceae</taxon>
        <taxon>Streptomyces</taxon>
    </lineage>
</organism>
<evidence type="ECO:0000313" key="8">
    <source>
        <dbReference type="EMBL" id="GAA0450936.1"/>
    </source>
</evidence>
<keyword evidence="2" id="KW-0805">Transcription regulation</keyword>
<evidence type="ECO:0000256" key="1">
    <source>
        <dbReference type="ARBA" id="ARBA00022553"/>
    </source>
</evidence>
<dbReference type="InterPro" id="IPR016032">
    <property type="entry name" value="Sig_transdc_resp-reg_C-effctor"/>
</dbReference>
<protein>
    <submittedName>
        <fullName evidence="8">Response regulator transcription factor</fullName>
    </submittedName>
</protein>
<dbReference type="SMART" id="SM00421">
    <property type="entry name" value="HTH_LUXR"/>
    <property type="match status" value="1"/>
</dbReference>
<keyword evidence="9" id="KW-1185">Reference proteome</keyword>
<sequence>MIRVLLVDDDPLVRAGLTMMLRGASDIEVVGEVADGAGVAEAVRRHTPDVVLMDIRMPIMDGLTATRTVAGGDHGGAGGDCDRAPQFIVLTTFDADGLILDAMRAGAAGYLLKHTEPEEIVEAVRRSARGEPVLSPAAARTLINHAATGTDGRTEQARRTLASLSDREREVARAVAEGLSNAEIGQRLHLSTGTVKAHLSSALTKLGLDNRIQLALLAHDAQAD</sequence>
<reference evidence="8 9" key="1">
    <citation type="journal article" date="2019" name="Int. J. Syst. Evol. Microbiol.">
        <title>The Global Catalogue of Microorganisms (GCM) 10K type strain sequencing project: providing services to taxonomists for standard genome sequencing and annotation.</title>
        <authorList>
            <consortium name="The Broad Institute Genomics Platform"/>
            <consortium name="The Broad Institute Genome Sequencing Center for Infectious Disease"/>
            <person name="Wu L."/>
            <person name="Ma J."/>
        </authorList>
    </citation>
    <scope>NUCLEOTIDE SEQUENCE [LARGE SCALE GENOMIC DNA]</scope>
    <source>
        <strain evidence="8 9">JCM 4805</strain>
    </source>
</reference>
<dbReference type="Gene3D" id="3.40.50.2300">
    <property type="match status" value="1"/>
</dbReference>
<keyword evidence="4" id="KW-0804">Transcription</keyword>
<dbReference type="CDD" id="cd06170">
    <property type="entry name" value="LuxR_C_like"/>
    <property type="match status" value="1"/>
</dbReference>
<accession>A0ABN0ZKD7</accession>
<dbReference type="InterPro" id="IPR039420">
    <property type="entry name" value="WalR-like"/>
</dbReference>
<dbReference type="SUPFAM" id="SSF52172">
    <property type="entry name" value="CheY-like"/>
    <property type="match status" value="1"/>
</dbReference>
<keyword evidence="3" id="KW-0238">DNA-binding</keyword>
<dbReference type="CDD" id="cd17535">
    <property type="entry name" value="REC_NarL-like"/>
    <property type="match status" value="1"/>
</dbReference>
<feature type="domain" description="HTH luxR-type" evidence="6">
    <location>
        <begin position="157"/>
        <end position="222"/>
    </location>
</feature>
<dbReference type="InterPro" id="IPR011006">
    <property type="entry name" value="CheY-like_superfamily"/>
</dbReference>
<dbReference type="Proteomes" id="UP001500909">
    <property type="component" value="Unassembled WGS sequence"/>
</dbReference>
<feature type="domain" description="Response regulatory" evidence="7">
    <location>
        <begin position="3"/>
        <end position="128"/>
    </location>
</feature>
<evidence type="ECO:0000256" key="2">
    <source>
        <dbReference type="ARBA" id="ARBA00023015"/>
    </source>
</evidence>
<evidence type="ECO:0000256" key="4">
    <source>
        <dbReference type="ARBA" id="ARBA00023163"/>
    </source>
</evidence>
<dbReference type="SMART" id="SM00448">
    <property type="entry name" value="REC"/>
    <property type="match status" value="1"/>
</dbReference>
<evidence type="ECO:0000256" key="3">
    <source>
        <dbReference type="ARBA" id="ARBA00023125"/>
    </source>
</evidence>
<dbReference type="InterPro" id="IPR000792">
    <property type="entry name" value="Tscrpt_reg_LuxR_C"/>
</dbReference>
<dbReference type="PROSITE" id="PS50110">
    <property type="entry name" value="RESPONSE_REGULATORY"/>
    <property type="match status" value="1"/>
</dbReference>
<evidence type="ECO:0000259" key="6">
    <source>
        <dbReference type="PROSITE" id="PS50043"/>
    </source>
</evidence>
<evidence type="ECO:0000256" key="5">
    <source>
        <dbReference type="PROSITE-ProRule" id="PRU00169"/>
    </source>
</evidence>
<dbReference type="InterPro" id="IPR001789">
    <property type="entry name" value="Sig_transdc_resp-reg_receiver"/>
</dbReference>
<dbReference type="PROSITE" id="PS00622">
    <property type="entry name" value="HTH_LUXR_1"/>
    <property type="match status" value="1"/>
</dbReference>
<feature type="modified residue" description="4-aspartylphosphate" evidence="5">
    <location>
        <position position="54"/>
    </location>
</feature>
<evidence type="ECO:0000259" key="7">
    <source>
        <dbReference type="PROSITE" id="PS50110"/>
    </source>
</evidence>
<dbReference type="InterPro" id="IPR058245">
    <property type="entry name" value="NreC/VraR/RcsB-like_REC"/>
</dbReference>
<gene>
    <name evidence="8" type="ORF">GCM10010361_13750</name>
</gene>
<dbReference type="PANTHER" id="PTHR43214">
    <property type="entry name" value="TWO-COMPONENT RESPONSE REGULATOR"/>
    <property type="match status" value="1"/>
</dbReference>